<evidence type="ECO:0000313" key="3">
    <source>
        <dbReference type="Proteomes" id="UP000240009"/>
    </source>
</evidence>
<dbReference type="Gene3D" id="3.30.1460.30">
    <property type="entry name" value="YgaC/TfoX-N like chaperone"/>
    <property type="match status" value="1"/>
</dbReference>
<dbReference type="GO" id="GO:0032259">
    <property type="term" value="P:methylation"/>
    <property type="evidence" value="ECO:0007669"/>
    <property type="project" value="UniProtKB-KW"/>
</dbReference>
<dbReference type="RefSeq" id="WP_105352701.1">
    <property type="nucleotide sequence ID" value="NZ_PUIA01000035.1"/>
</dbReference>
<comment type="caution">
    <text evidence="2">The sequence shown here is derived from an EMBL/GenBank/DDBJ whole genome shotgun (WGS) entry which is preliminary data.</text>
</comment>
<dbReference type="OrthoDB" id="214902at2"/>
<dbReference type="InterPro" id="IPR007076">
    <property type="entry name" value="TfoX_N"/>
</dbReference>
<accession>A0A2S8FLX6</accession>
<dbReference type="SUPFAM" id="SSF159894">
    <property type="entry name" value="YgaC/TfoX-N like"/>
    <property type="match status" value="1"/>
</dbReference>
<gene>
    <name evidence="2" type="ORF">C5Y96_10055</name>
</gene>
<protein>
    <submittedName>
        <fullName evidence="2">RNA methyltransferase</fullName>
    </submittedName>
</protein>
<keyword evidence="2" id="KW-0808">Transferase</keyword>
<name>A0A2S8FLX6_9BACT</name>
<dbReference type="Pfam" id="PF04993">
    <property type="entry name" value="TfoX_N"/>
    <property type="match status" value="1"/>
</dbReference>
<dbReference type="AlphaFoldDB" id="A0A2S8FLX6"/>
<proteinExistence type="predicted"/>
<reference evidence="2 3" key="1">
    <citation type="submission" date="2018-02" db="EMBL/GenBank/DDBJ databases">
        <title>Comparative genomes isolates from brazilian mangrove.</title>
        <authorList>
            <person name="Araujo J.E."/>
            <person name="Taketani R.G."/>
            <person name="Silva M.C.P."/>
            <person name="Loureco M.V."/>
            <person name="Andreote F.D."/>
        </authorList>
    </citation>
    <scope>NUCLEOTIDE SEQUENCE [LARGE SCALE GENOMIC DNA]</scope>
    <source>
        <strain evidence="2 3">HEX-2 MGV</strain>
    </source>
</reference>
<dbReference type="GO" id="GO:0008168">
    <property type="term" value="F:methyltransferase activity"/>
    <property type="evidence" value="ECO:0007669"/>
    <property type="project" value="UniProtKB-KW"/>
</dbReference>
<keyword evidence="2" id="KW-0489">Methyltransferase</keyword>
<dbReference type="Proteomes" id="UP000240009">
    <property type="component" value="Unassembled WGS sequence"/>
</dbReference>
<evidence type="ECO:0000313" key="2">
    <source>
        <dbReference type="EMBL" id="PQO33189.1"/>
    </source>
</evidence>
<sequence>MTTVSSTRVKLMAYNEEISARIYRLLRRRKGLTGKKMFGGFAYLLHGNLCCGVRDDYLILRVGPDAYQQYLQSPHTREFAPTGRVMRGWIVVEHEGFEREDELNRLISQAVAFTLTLPPKDAA</sequence>
<dbReference type="EMBL" id="PUIA01000035">
    <property type="protein sequence ID" value="PQO33189.1"/>
    <property type="molecule type" value="Genomic_DNA"/>
</dbReference>
<feature type="domain" description="TfoX N-terminal" evidence="1">
    <location>
        <begin position="25"/>
        <end position="113"/>
    </location>
</feature>
<evidence type="ECO:0000259" key="1">
    <source>
        <dbReference type="Pfam" id="PF04993"/>
    </source>
</evidence>
<organism evidence="2 3">
    <name type="scientific">Blastopirellula marina</name>
    <dbReference type="NCBI Taxonomy" id="124"/>
    <lineage>
        <taxon>Bacteria</taxon>
        <taxon>Pseudomonadati</taxon>
        <taxon>Planctomycetota</taxon>
        <taxon>Planctomycetia</taxon>
        <taxon>Pirellulales</taxon>
        <taxon>Pirellulaceae</taxon>
        <taxon>Blastopirellula</taxon>
    </lineage>
</organism>